<feature type="region of interest" description="Disordered" evidence="1">
    <location>
        <begin position="34"/>
        <end position="101"/>
    </location>
</feature>
<accession>A0AAV3YGE8</accession>
<name>A0AAV3YGE8_9GAST</name>
<reference evidence="2 3" key="1">
    <citation type="journal article" date="2021" name="Elife">
        <title>Chloroplast acquisition without the gene transfer in kleptoplastic sea slugs, Plakobranchus ocellatus.</title>
        <authorList>
            <person name="Maeda T."/>
            <person name="Takahashi S."/>
            <person name="Yoshida T."/>
            <person name="Shimamura S."/>
            <person name="Takaki Y."/>
            <person name="Nagai Y."/>
            <person name="Toyoda A."/>
            <person name="Suzuki Y."/>
            <person name="Arimoto A."/>
            <person name="Ishii H."/>
            <person name="Satoh N."/>
            <person name="Nishiyama T."/>
            <person name="Hasebe M."/>
            <person name="Maruyama T."/>
            <person name="Minagawa J."/>
            <person name="Obokata J."/>
            <person name="Shigenobu S."/>
        </authorList>
    </citation>
    <scope>NUCLEOTIDE SEQUENCE [LARGE SCALE GENOMIC DNA]</scope>
</reference>
<organism evidence="2 3">
    <name type="scientific">Plakobranchus ocellatus</name>
    <dbReference type="NCBI Taxonomy" id="259542"/>
    <lineage>
        <taxon>Eukaryota</taxon>
        <taxon>Metazoa</taxon>
        <taxon>Spiralia</taxon>
        <taxon>Lophotrochozoa</taxon>
        <taxon>Mollusca</taxon>
        <taxon>Gastropoda</taxon>
        <taxon>Heterobranchia</taxon>
        <taxon>Euthyneura</taxon>
        <taxon>Panpulmonata</taxon>
        <taxon>Sacoglossa</taxon>
        <taxon>Placobranchoidea</taxon>
        <taxon>Plakobranchidae</taxon>
        <taxon>Plakobranchus</taxon>
    </lineage>
</organism>
<dbReference type="EMBL" id="BLXT01000945">
    <property type="protein sequence ID" value="GFN81794.1"/>
    <property type="molecule type" value="Genomic_DNA"/>
</dbReference>
<sequence length="143" mass="16693">MSVIEALHDVRNVMFEICSRSCSVSANHAQMAPRTRSSYRAASCRQRASKYRERSDNASLKRKRKRQRKEIKERDDETKIFSETLSKMKHNSEEEAKIPTAPPPKAWWVTKVMRCFDQGLQYYIGRLAGVKNHQIFEWGGKQT</sequence>
<evidence type="ECO:0000256" key="1">
    <source>
        <dbReference type="SAM" id="MobiDB-lite"/>
    </source>
</evidence>
<gene>
    <name evidence="2" type="ORF">PoB_000830000</name>
</gene>
<evidence type="ECO:0000313" key="2">
    <source>
        <dbReference type="EMBL" id="GFN81794.1"/>
    </source>
</evidence>
<comment type="caution">
    <text evidence="2">The sequence shown here is derived from an EMBL/GenBank/DDBJ whole genome shotgun (WGS) entry which is preliminary data.</text>
</comment>
<keyword evidence="3" id="KW-1185">Reference proteome</keyword>
<protein>
    <submittedName>
        <fullName evidence="2">Uncharacterized protein</fullName>
    </submittedName>
</protein>
<evidence type="ECO:0000313" key="3">
    <source>
        <dbReference type="Proteomes" id="UP000735302"/>
    </source>
</evidence>
<dbReference type="AlphaFoldDB" id="A0AAV3YGE8"/>
<dbReference type="Proteomes" id="UP000735302">
    <property type="component" value="Unassembled WGS sequence"/>
</dbReference>
<feature type="compositionally biased region" description="Basic residues" evidence="1">
    <location>
        <begin position="60"/>
        <end position="69"/>
    </location>
</feature>
<feature type="compositionally biased region" description="Basic and acidic residues" evidence="1">
    <location>
        <begin position="70"/>
        <end position="80"/>
    </location>
</feature>
<proteinExistence type="predicted"/>